<dbReference type="Proteomes" id="UP001165064">
    <property type="component" value="Unassembled WGS sequence"/>
</dbReference>
<dbReference type="EMBL" id="BSXS01014886">
    <property type="protein sequence ID" value="GMF06124.1"/>
    <property type="molecule type" value="Genomic_DNA"/>
</dbReference>
<protein>
    <submittedName>
        <fullName evidence="1">Unnamed protein product</fullName>
    </submittedName>
</protein>
<evidence type="ECO:0000313" key="1">
    <source>
        <dbReference type="EMBL" id="GMF06124.1"/>
    </source>
</evidence>
<evidence type="ECO:0000313" key="2">
    <source>
        <dbReference type="Proteomes" id="UP001165064"/>
    </source>
</evidence>
<sequence length="198" mass="21785">MFSNLSRVLAGTVDSPVNGGVGQYRAFFTAVSNEPGYQEDVTYLKKCFADLIVLLDKLLKLHQALIPANLAEQHRAMVELFAKNFRAEIAELDLNVHATLNLKKHVDQLIKANMRSHRQRARHASEFDSLMGSSDMGDTSSSIDIDESSRDADETSSISGSIHSGGSSSVGTRQTSSVSSSYMGRYSSKRNVLNYTYK</sequence>
<reference evidence="1" key="1">
    <citation type="submission" date="2023-04" db="EMBL/GenBank/DDBJ databases">
        <title>Ambrosiozyma monospora NBRC 10751.</title>
        <authorList>
            <person name="Ichikawa N."/>
            <person name="Sato H."/>
            <person name="Tonouchi N."/>
        </authorList>
    </citation>
    <scope>NUCLEOTIDE SEQUENCE</scope>
    <source>
        <strain evidence="1">NBRC 10751</strain>
    </source>
</reference>
<accession>A0ACB5UAR5</accession>
<comment type="caution">
    <text evidence="1">The sequence shown here is derived from an EMBL/GenBank/DDBJ whole genome shotgun (WGS) entry which is preliminary data.</text>
</comment>
<gene>
    <name evidence="1" type="ORF">Amon02_001257100</name>
</gene>
<proteinExistence type="predicted"/>
<organism evidence="1 2">
    <name type="scientific">Ambrosiozyma monospora</name>
    <name type="common">Yeast</name>
    <name type="synonym">Endomycopsis monosporus</name>
    <dbReference type="NCBI Taxonomy" id="43982"/>
    <lineage>
        <taxon>Eukaryota</taxon>
        <taxon>Fungi</taxon>
        <taxon>Dikarya</taxon>
        <taxon>Ascomycota</taxon>
        <taxon>Saccharomycotina</taxon>
        <taxon>Pichiomycetes</taxon>
        <taxon>Pichiales</taxon>
        <taxon>Pichiaceae</taxon>
        <taxon>Ambrosiozyma</taxon>
    </lineage>
</organism>
<keyword evidence="2" id="KW-1185">Reference proteome</keyword>
<name>A0ACB5UAR5_AMBMO</name>